<evidence type="ECO:0000313" key="1">
    <source>
        <dbReference type="EMBL" id="KFI96052.1"/>
    </source>
</evidence>
<accession>A0A087DKK2</accession>
<dbReference type="RefSeq" id="WP_033500110.1">
    <property type="nucleotide sequence ID" value="NZ_JDUX01000010.1"/>
</dbReference>
<name>A0A087DKK2_BIFAD</name>
<sequence>MNIFQQREKIIEDLITACKDYDEEKTNHLLNQLMELDKSAEQKPLPEEPKERGFYTTANDGRLLLKDIDDDWSARTWDDCSANHMWNGNRQYAKWPTVCETLPPEAFPLKRVNTGDGNDD</sequence>
<evidence type="ECO:0000313" key="2">
    <source>
        <dbReference type="Proteomes" id="UP000029091"/>
    </source>
</evidence>
<comment type="caution">
    <text evidence="1">The sequence shown here is derived from an EMBL/GenBank/DDBJ whole genome shotgun (WGS) entry which is preliminary data.</text>
</comment>
<reference evidence="1 2" key="1">
    <citation type="submission" date="2014-03" db="EMBL/GenBank/DDBJ databases">
        <title>Genomics of Bifidobacteria.</title>
        <authorList>
            <person name="Ventura M."/>
            <person name="Milani C."/>
            <person name="Lugli G.A."/>
        </authorList>
    </citation>
    <scope>NUCLEOTIDE SEQUENCE [LARGE SCALE GENOMIC DNA]</scope>
    <source>
        <strain evidence="2">JCM 15918</strain>
    </source>
</reference>
<dbReference type="AlphaFoldDB" id="A0A087DKK2"/>
<protein>
    <submittedName>
        <fullName evidence="1">Uncharacterized protein</fullName>
    </submittedName>
</protein>
<organism evidence="1 2">
    <name type="scientific">Bifidobacterium adolescentis JCM 15918</name>
    <dbReference type="NCBI Taxonomy" id="1437612"/>
    <lineage>
        <taxon>Bacteria</taxon>
        <taxon>Bacillati</taxon>
        <taxon>Actinomycetota</taxon>
        <taxon>Actinomycetes</taxon>
        <taxon>Bifidobacteriales</taxon>
        <taxon>Bifidobacteriaceae</taxon>
        <taxon>Bifidobacterium</taxon>
    </lineage>
</organism>
<proteinExistence type="predicted"/>
<dbReference type="Proteomes" id="UP000029091">
    <property type="component" value="Unassembled WGS sequence"/>
</dbReference>
<dbReference type="EMBL" id="JGZQ01000009">
    <property type="protein sequence ID" value="KFI96052.1"/>
    <property type="molecule type" value="Genomic_DNA"/>
</dbReference>
<gene>
    <name evidence="1" type="ORF">BSTER_1764</name>
</gene>